<dbReference type="PROSITE" id="PS50893">
    <property type="entry name" value="ABC_TRANSPORTER_2"/>
    <property type="match status" value="1"/>
</dbReference>
<evidence type="ECO:0000256" key="1">
    <source>
        <dbReference type="ARBA" id="ARBA00004651"/>
    </source>
</evidence>
<proteinExistence type="predicted"/>
<keyword evidence="6" id="KW-0472">Membrane</keyword>
<dbReference type="GO" id="GO:0005886">
    <property type="term" value="C:plasma membrane"/>
    <property type="evidence" value="ECO:0007669"/>
    <property type="project" value="UniProtKB-SubCell"/>
</dbReference>
<dbReference type="Proteomes" id="UP000254920">
    <property type="component" value="Unassembled WGS sequence"/>
</dbReference>
<dbReference type="SUPFAM" id="SSF52540">
    <property type="entry name" value="P-loop containing nucleoside triphosphate hydrolases"/>
    <property type="match status" value="1"/>
</dbReference>
<evidence type="ECO:0000313" key="7">
    <source>
        <dbReference type="EMBL" id="SUX10785.1"/>
    </source>
</evidence>
<dbReference type="PROSITE" id="PS50929">
    <property type="entry name" value="ABC_TM1F"/>
    <property type="match status" value="1"/>
</dbReference>
<dbReference type="PANTHER" id="PTHR43394">
    <property type="entry name" value="ATP-DEPENDENT PERMEASE MDL1, MITOCHONDRIAL"/>
    <property type="match status" value="1"/>
</dbReference>
<evidence type="ECO:0000256" key="4">
    <source>
        <dbReference type="ARBA" id="ARBA00022840"/>
    </source>
</evidence>
<evidence type="ECO:0000256" key="6">
    <source>
        <dbReference type="ARBA" id="ARBA00023136"/>
    </source>
</evidence>
<dbReference type="InterPro" id="IPR010128">
    <property type="entry name" value="ATPase_T1SS_PrtD-like"/>
</dbReference>
<organism evidence="7 8">
    <name type="scientific">Campylobacter sputorum subsp. sputorum</name>
    <dbReference type="NCBI Taxonomy" id="32024"/>
    <lineage>
        <taxon>Bacteria</taxon>
        <taxon>Pseudomonadati</taxon>
        <taxon>Campylobacterota</taxon>
        <taxon>Epsilonproteobacteria</taxon>
        <taxon>Campylobacterales</taxon>
        <taxon>Campylobacteraceae</taxon>
        <taxon>Campylobacter</taxon>
    </lineage>
</organism>
<dbReference type="Pfam" id="PF00664">
    <property type="entry name" value="ABC_membrane"/>
    <property type="match status" value="1"/>
</dbReference>
<dbReference type="GO" id="GO:0030256">
    <property type="term" value="C:type I protein secretion system complex"/>
    <property type="evidence" value="ECO:0007669"/>
    <property type="project" value="InterPro"/>
</dbReference>
<evidence type="ECO:0000256" key="3">
    <source>
        <dbReference type="ARBA" id="ARBA00022741"/>
    </source>
</evidence>
<dbReference type="OrthoDB" id="9760168at2"/>
<dbReference type="SMART" id="SM00382">
    <property type="entry name" value="AAA"/>
    <property type="match status" value="1"/>
</dbReference>
<dbReference type="SUPFAM" id="SSF90123">
    <property type="entry name" value="ABC transporter transmembrane region"/>
    <property type="match status" value="1"/>
</dbReference>
<dbReference type="Pfam" id="PF00005">
    <property type="entry name" value="ABC_tran"/>
    <property type="match status" value="1"/>
</dbReference>
<dbReference type="InterPro" id="IPR003439">
    <property type="entry name" value="ABC_transporter-like_ATP-bd"/>
</dbReference>
<dbReference type="InterPro" id="IPR011527">
    <property type="entry name" value="ABC1_TM_dom"/>
</dbReference>
<keyword evidence="3" id="KW-0547">Nucleotide-binding</keyword>
<dbReference type="GO" id="GO:0030253">
    <property type="term" value="P:protein secretion by the type I secretion system"/>
    <property type="evidence" value="ECO:0007669"/>
    <property type="project" value="InterPro"/>
</dbReference>
<dbReference type="InterPro" id="IPR047957">
    <property type="entry name" value="ABC_AprD-like_6TM"/>
</dbReference>
<keyword evidence="5" id="KW-1133">Transmembrane helix</keyword>
<comment type="subcellular location">
    <subcellularLocation>
        <location evidence="1">Cell membrane</location>
        <topology evidence="1">Multi-pass membrane protein</topology>
    </subcellularLocation>
</comment>
<sequence>MKINEIKQTIIRSKKCIIYAAIFSAFVNVLMLTPPLYMLQLYGRVVTSRSLDTLFFLTLIVVFLYICLGFFEILRSKLLIIFANQIDLNLSERIYDATFKLASANPGKTSSQAMSDLNSIKQYLSTNGVFAFLDAPWLPFYIFILFIFHPYFGYFSIVSAIILFSIALLNEKATKKGLQISNETYRSEMKFIDTNLRNSEVIQAMGMNQSLKDIWSKKHNIFLTTHSESSLKAGIYTNLSKTVRVASQSLMLGLGAYLVVKMEINPGMMIAGSIIMGRALAPLDLLISSWKSYKNTKESYQRLSKFLEEFPKEGEHLTLPDPKGDISLETVSMIPPGSKTPTLIGINLALNAGDMCAFIGPSAAGKSSLARVVLGIWPIFNGVVRIDGADIRQYSTDHIGKFVGYLPQDVELFEGSVAQNISRFGELDSKAIIEAAKSANVHEMILNLPNGYDTKIGVGGMSLSGGQRQRIALARALYKNPKIIVLDEPNASLDEEGERALFNTLLALKGKATIVLITHKLNVLKAVDKIAVLSDGKLVCFGQRDAVLTQLAGAKPQIEPKNHKISLDDSKDEN</sequence>
<dbReference type="InterPro" id="IPR003593">
    <property type="entry name" value="AAA+_ATPase"/>
</dbReference>
<protein>
    <submittedName>
        <fullName evidence="7">Toxin secretion ATP-binding protein</fullName>
    </submittedName>
</protein>
<dbReference type="STRING" id="32024.GCA_000788295_01758"/>
<dbReference type="GO" id="GO:0015421">
    <property type="term" value="F:ABC-type oligopeptide transporter activity"/>
    <property type="evidence" value="ECO:0007669"/>
    <property type="project" value="TreeGrafter"/>
</dbReference>
<dbReference type="InterPro" id="IPR017871">
    <property type="entry name" value="ABC_transporter-like_CS"/>
</dbReference>
<evidence type="ECO:0000256" key="5">
    <source>
        <dbReference type="ARBA" id="ARBA00022989"/>
    </source>
</evidence>
<evidence type="ECO:0000256" key="2">
    <source>
        <dbReference type="ARBA" id="ARBA00022692"/>
    </source>
</evidence>
<dbReference type="PROSITE" id="PS00211">
    <property type="entry name" value="ABC_TRANSPORTER_1"/>
    <property type="match status" value="1"/>
</dbReference>
<dbReference type="CDD" id="cd18586">
    <property type="entry name" value="ABC_6TM_PrtD_like"/>
    <property type="match status" value="1"/>
</dbReference>
<gene>
    <name evidence="7" type="primary">prsD</name>
    <name evidence="7" type="ORF">NCTC12475_00996</name>
</gene>
<dbReference type="InterPro" id="IPR027417">
    <property type="entry name" value="P-loop_NTPase"/>
</dbReference>
<evidence type="ECO:0000313" key="8">
    <source>
        <dbReference type="Proteomes" id="UP000254920"/>
    </source>
</evidence>
<dbReference type="Gene3D" id="1.20.1560.10">
    <property type="entry name" value="ABC transporter type 1, transmembrane domain"/>
    <property type="match status" value="1"/>
</dbReference>
<dbReference type="NCBIfam" id="TIGR01842">
    <property type="entry name" value="type_I_sec_PrtD"/>
    <property type="match status" value="1"/>
</dbReference>
<dbReference type="AlphaFoldDB" id="A0A381DJH6"/>
<accession>A0A381DJH6</accession>
<keyword evidence="2" id="KW-0812">Transmembrane</keyword>
<dbReference type="InterPro" id="IPR039421">
    <property type="entry name" value="Type_1_exporter"/>
</dbReference>
<keyword evidence="8" id="KW-1185">Reference proteome</keyword>
<dbReference type="Gene3D" id="3.40.50.300">
    <property type="entry name" value="P-loop containing nucleotide triphosphate hydrolases"/>
    <property type="match status" value="1"/>
</dbReference>
<dbReference type="InterPro" id="IPR036640">
    <property type="entry name" value="ABC1_TM_sf"/>
</dbReference>
<name>A0A381DJH6_9BACT</name>
<dbReference type="EMBL" id="UFVD01000001">
    <property type="protein sequence ID" value="SUX10785.1"/>
    <property type="molecule type" value="Genomic_DNA"/>
</dbReference>
<dbReference type="PANTHER" id="PTHR43394:SF1">
    <property type="entry name" value="ATP-BINDING CASSETTE SUB-FAMILY B MEMBER 10, MITOCHONDRIAL"/>
    <property type="match status" value="1"/>
</dbReference>
<dbReference type="GO" id="GO:0005524">
    <property type="term" value="F:ATP binding"/>
    <property type="evidence" value="ECO:0007669"/>
    <property type="project" value="UniProtKB-KW"/>
</dbReference>
<dbReference type="CDD" id="cd03246">
    <property type="entry name" value="ABCC_Protease_Secretion"/>
    <property type="match status" value="1"/>
</dbReference>
<keyword evidence="4 7" id="KW-0067">ATP-binding</keyword>
<reference evidence="7 8" key="1">
    <citation type="submission" date="2018-06" db="EMBL/GenBank/DDBJ databases">
        <authorList>
            <consortium name="Pathogen Informatics"/>
            <person name="Doyle S."/>
        </authorList>
    </citation>
    <scope>NUCLEOTIDE SEQUENCE [LARGE SCALE GENOMIC DNA]</scope>
    <source>
        <strain evidence="7 8">NCTC12475</strain>
    </source>
</reference>
<dbReference type="GO" id="GO:0016887">
    <property type="term" value="F:ATP hydrolysis activity"/>
    <property type="evidence" value="ECO:0007669"/>
    <property type="project" value="InterPro"/>
</dbReference>